<sequence length="276" mass="31455">MGGTLYLVRSIKLTPLGYRKALVLFGVRLSRVFVGIFEMVWLRIFGLICGLVGKGRWCSIIAALMFQCRQVSLAWLQLRVNRMFRVFHVVFRRLSCSVLLRFGHLIHLWGVTYQPEDGLVVSCFLLRLRTKLYLREGIGSIAMIGRLFGVRICRNGSVSSFGLREASGSSLIRNGFDGIWRAPLAINYAIRVMMNLSFMPFEIALLLLVCGAGLLWKRRCSILLDPQFVEHGDVLLLGKRLVQDYRKVAELRVLVGSRGTGYREGEVRKWFPPRRG</sequence>
<accession>A0ABR2A629</accession>
<keyword evidence="1" id="KW-0472">Membrane</keyword>
<feature type="transmembrane region" description="Helical" evidence="1">
    <location>
        <begin position="21"/>
        <end position="45"/>
    </location>
</feature>
<proteinExistence type="predicted"/>
<dbReference type="Proteomes" id="UP001396334">
    <property type="component" value="Unassembled WGS sequence"/>
</dbReference>
<gene>
    <name evidence="2" type="ORF">V6N11_059444</name>
</gene>
<reference evidence="2 3" key="1">
    <citation type="journal article" date="2024" name="G3 (Bethesda)">
        <title>Genome assembly of Hibiscus sabdariffa L. provides insights into metabolisms of medicinal natural products.</title>
        <authorList>
            <person name="Kim T."/>
        </authorList>
    </citation>
    <scope>NUCLEOTIDE SEQUENCE [LARGE SCALE GENOMIC DNA]</scope>
    <source>
        <strain evidence="2">TK-2024</strain>
        <tissue evidence="2">Old leaves</tissue>
    </source>
</reference>
<evidence type="ECO:0000256" key="1">
    <source>
        <dbReference type="SAM" id="Phobius"/>
    </source>
</evidence>
<comment type="caution">
    <text evidence="2">The sequence shown here is derived from an EMBL/GenBank/DDBJ whole genome shotgun (WGS) entry which is preliminary data.</text>
</comment>
<evidence type="ECO:0000313" key="3">
    <source>
        <dbReference type="Proteomes" id="UP001396334"/>
    </source>
</evidence>
<keyword evidence="1" id="KW-0812">Transmembrane</keyword>
<evidence type="ECO:0000313" key="2">
    <source>
        <dbReference type="EMBL" id="KAK8488467.1"/>
    </source>
</evidence>
<keyword evidence="3" id="KW-1185">Reference proteome</keyword>
<organism evidence="2 3">
    <name type="scientific">Hibiscus sabdariffa</name>
    <name type="common">roselle</name>
    <dbReference type="NCBI Taxonomy" id="183260"/>
    <lineage>
        <taxon>Eukaryota</taxon>
        <taxon>Viridiplantae</taxon>
        <taxon>Streptophyta</taxon>
        <taxon>Embryophyta</taxon>
        <taxon>Tracheophyta</taxon>
        <taxon>Spermatophyta</taxon>
        <taxon>Magnoliopsida</taxon>
        <taxon>eudicotyledons</taxon>
        <taxon>Gunneridae</taxon>
        <taxon>Pentapetalae</taxon>
        <taxon>rosids</taxon>
        <taxon>malvids</taxon>
        <taxon>Malvales</taxon>
        <taxon>Malvaceae</taxon>
        <taxon>Malvoideae</taxon>
        <taxon>Hibiscus</taxon>
    </lineage>
</organism>
<protein>
    <submittedName>
        <fullName evidence="2">Uncharacterized protein</fullName>
    </submittedName>
</protein>
<keyword evidence="1" id="KW-1133">Transmembrane helix</keyword>
<name>A0ABR2A629_9ROSI</name>
<dbReference type="EMBL" id="JBBPBN010000348">
    <property type="protein sequence ID" value="KAK8488467.1"/>
    <property type="molecule type" value="Genomic_DNA"/>
</dbReference>
<feature type="transmembrane region" description="Helical" evidence="1">
    <location>
        <begin position="198"/>
        <end position="216"/>
    </location>
</feature>